<gene>
    <name evidence="2" type="ORF">EVAR_20778_1</name>
</gene>
<dbReference type="AlphaFoldDB" id="A0A4C1UEU7"/>
<protein>
    <submittedName>
        <fullName evidence="2">Uncharacterized protein</fullName>
    </submittedName>
</protein>
<accession>A0A4C1UEU7</accession>
<dbReference type="EMBL" id="BGZK01000162">
    <property type="protein sequence ID" value="GBP24454.1"/>
    <property type="molecule type" value="Genomic_DNA"/>
</dbReference>
<dbReference type="Proteomes" id="UP000299102">
    <property type="component" value="Unassembled WGS sequence"/>
</dbReference>
<sequence length="106" mass="11932">MKPPSLMRKIFERARGVKTVSYFYAARSDRERSGPRSLHAARHAPPTANLEPLHSARSYRRWSTVSARGCRFRIVHGRYPGIESLCVKIDSAPPTSAVKSCARRGH</sequence>
<evidence type="ECO:0000313" key="2">
    <source>
        <dbReference type="EMBL" id="GBP24454.1"/>
    </source>
</evidence>
<reference evidence="2 3" key="1">
    <citation type="journal article" date="2019" name="Commun. Biol.">
        <title>The bagworm genome reveals a unique fibroin gene that provides high tensile strength.</title>
        <authorList>
            <person name="Kono N."/>
            <person name="Nakamura H."/>
            <person name="Ohtoshi R."/>
            <person name="Tomita M."/>
            <person name="Numata K."/>
            <person name="Arakawa K."/>
        </authorList>
    </citation>
    <scope>NUCLEOTIDE SEQUENCE [LARGE SCALE GENOMIC DNA]</scope>
</reference>
<comment type="caution">
    <text evidence="2">The sequence shown here is derived from an EMBL/GenBank/DDBJ whole genome shotgun (WGS) entry which is preliminary data.</text>
</comment>
<feature type="region of interest" description="Disordered" evidence="1">
    <location>
        <begin position="29"/>
        <end position="52"/>
    </location>
</feature>
<evidence type="ECO:0000256" key="1">
    <source>
        <dbReference type="SAM" id="MobiDB-lite"/>
    </source>
</evidence>
<evidence type="ECO:0000313" key="3">
    <source>
        <dbReference type="Proteomes" id="UP000299102"/>
    </source>
</evidence>
<keyword evidence="3" id="KW-1185">Reference proteome</keyword>
<name>A0A4C1UEU7_EUMVA</name>
<proteinExistence type="predicted"/>
<organism evidence="2 3">
    <name type="scientific">Eumeta variegata</name>
    <name type="common">Bagworm moth</name>
    <name type="synonym">Eumeta japonica</name>
    <dbReference type="NCBI Taxonomy" id="151549"/>
    <lineage>
        <taxon>Eukaryota</taxon>
        <taxon>Metazoa</taxon>
        <taxon>Ecdysozoa</taxon>
        <taxon>Arthropoda</taxon>
        <taxon>Hexapoda</taxon>
        <taxon>Insecta</taxon>
        <taxon>Pterygota</taxon>
        <taxon>Neoptera</taxon>
        <taxon>Endopterygota</taxon>
        <taxon>Lepidoptera</taxon>
        <taxon>Glossata</taxon>
        <taxon>Ditrysia</taxon>
        <taxon>Tineoidea</taxon>
        <taxon>Psychidae</taxon>
        <taxon>Oiketicinae</taxon>
        <taxon>Eumeta</taxon>
    </lineage>
</organism>